<comment type="similarity">
    <text evidence="1">Belongs to the nitroreductase family.</text>
</comment>
<comment type="caution">
    <text evidence="4">The sequence shown here is derived from an EMBL/GenBank/DDBJ whole genome shotgun (WGS) entry which is preliminary data.</text>
</comment>
<dbReference type="AlphaFoldDB" id="A0AAW6AQL9"/>
<dbReference type="InterPro" id="IPR029479">
    <property type="entry name" value="Nitroreductase"/>
</dbReference>
<gene>
    <name evidence="4" type="ORF">PM006_01040</name>
</gene>
<dbReference type="PANTHER" id="PTHR43673">
    <property type="entry name" value="NAD(P)H NITROREDUCTASE YDGI-RELATED"/>
    <property type="match status" value="1"/>
</dbReference>
<evidence type="ECO:0000256" key="1">
    <source>
        <dbReference type="ARBA" id="ARBA00007118"/>
    </source>
</evidence>
<feature type="domain" description="Nitroreductase" evidence="3">
    <location>
        <begin position="7"/>
        <end position="75"/>
    </location>
</feature>
<proteinExistence type="inferred from homology"/>
<dbReference type="SUPFAM" id="SSF55469">
    <property type="entry name" value="FMN-dependent nitroreductase-like"/>
    <property type="match status" value="1"/>
</dbReference>
<keyword evidence="2" id="KW-0560">Oxidoreductase</keyword>
<reference evidence="4" key="1">
    <citation type="submission" date="2023-01" db="EMBL/GenBank/DDBJ databases">
        <title>Human gut microbiome strain richness.</title>
        <authorList>
            <person name="Chen-Liaw A."/>
        </authorList>
    </citation>
    <scope>NUCLEOTIDE SEQUENCE</scope>
    <source>
        <strain evidence="4">B1_m1001713B170214d0_201011</strain>
    </source>
</reference>
<dbReference type="RefSeq" id="WP_009298303.1">
    <property type="nucleotide sequence ID" value="NZ_CACRUA010000020.1"/>
</dbReference>
<protein>
    <submittedName>
        <fullName evidence="4">Nitroreductase family protein</fullName>
    </submittedName>
</protein>
<dbReference type="GO" id="GO:0016491">
    <property type="term" value="F:oxidoreductase activity"/>
    <property type="evidence" value="ECO:0007669"/>
    <property type="project" value="UniProtKB-KW"/>
</dbReference>
<dbReference type="Pfam" id="PF00881">
    <property type="entry name" value="Nitroreductase"/>
    <property type="match status" value="1"/>
</dbReference>
<name>A0AAW6AQL9_CLOSY</name>
<organism evidence="4 5">
    <name type="scientific">Clostridium symbiosum</name>
    <name type="common">Bacteroides symbiosus</name>
    <dbReference type="NCBI Taxonomy" id="1512"/>
    <lineage>
        <taxon>Bacteria</taxon>
        <taxon>Bacillati</taxon>
        <taxon>Bacillota</taxon>
        <taxon>Clostridia</taxon>
        <taxon>Lachnospirales</taxon>
        <taxon>Lachnospiraceae</taxon>
        <taxon>Otoolea</taxon>
    </lineage>
</organism>
<dbReference type="PANTHER" id="PTHR43673:SF10">
    <property type="entry name" value="NADH DEHYDROGENASE_NAD(P)H NITROREDUCTASE XCC3605-RELATED"/>
    <property type="match status" value="1"/>
</dbReference>
<accession>A0AAW6AQL9</accession>
<evidence type="ECO:0000313" key="4">
    <source>
        <dbReference type="EMBL" id="MDB1998791.1"/>
    </source>
</evidence>
<dbReference type="Gene3D" id="3.40.109.10">
    <property type="entry name" value="NADH Oxidase"/>
    <property type="match status" value="1"/>
</dbReference>
<evidence type="ECO:0000313" key="5">
    <source>
        <dbReference type="Proteomes" id="UP001300871"/>
    </source>
</evidence>
<evidence type="ECO:0000259" key="3">
    <source>
        <dbReference type="Pfam" id="PF00881"/>
    </source>
</evidence>
<dbReference type="Proteomes" id="UP001300871">
    <property type="component" value="Unassembled WGS sequence"/>
</dbReference>
<dbReference type="EMBL" id="JAQLGM010000002">
    <property type="protein sequence ID" value="MDB1998791.1"/>
    <property type="molecule type" value="Genomic_DNA"/>
</dbReference>
<dbReference type="InterPro" id="IPR000415">
    <property type="entry name" value="Nitroreductase-like"/>
</dbReference>
<evidence type="ECO:0000256" key="2">
    <source>
        <dbReference type="ARBA" id="ARBA00023002"/>
    </source>
</evidence>
<sequence length="174" mass="19021">MDALQAIKGRKSYRSTFKTEPIPREDLREIVEAGFLAPSGCNLQTTKFIAVDDPELVKKLAEIYGHEWAATAPAAILLLTKKVIAPSGETYYIQDFAAAAENILIAATAKGYATTWIEGQLHHNGEDRKMAQLLGVPEDLNVAVYLPIGIPDSTVPAPKKMAFEERAWFNGYGG</sequence>